<keyword evidence="4 6" id="KW-0460">Magnesium</keyword>
<sequence length="249" mass="27498">MKLIINADDFGYSRGINFGILDAYQFGVVRSCSIMANMPAFDHAVQLAGDNPGLGIGVHLNLTCGKPLTDAGELTGPDGLFRRKDDLFPSIGEVPCEVIEAEWEAQIEKVKGSGVNPDHLDSHHHVHMLRPVLPTFLKLAGKYNLPVRLFGREYLPGEYKDIVSPDRFSGDFHGKGAAVDTILKLVDENKTGCLEIMCHPGYLDETILKESGYSMPRPHELHQLTSSDLITKLQEKEVQLVTFSQLDKG</sequence>
<feature type="binding site" evidence="6">
    <location>
        <position position="59"/>
    </location>
    <ligand>
        <name>Mg(2+)</name>
        <dbReference type="ChEBI" id="CHEBI:18420"/>
    </ligand>
</feature>
<evidence type="ECO:0000256" key="1">
    <source>
        <dbReference type="ARBA" id="ARBA00001946"/>
    </source>
</evidence>
<dbReference type="CDD" id="cd10803">
    <property type="entry name" value="YdjC_EF3048_like"/>
    <property type="match status" value="1"/>
</dbReference>
<evidence type="ECO:0000256" key="5">
    <source>
        <dbReference type="ARBA" id="ARBA00023277"/>
    </source>
</evidence>
<dbReference type="PANTHER" id="PTHR31609:SF1">
    <property type="entry name" value="CARBOHYDRATE DEACETYLASE"/>
    <property type="match status" value="1"/>
</dbReference>
<dbReference type="InterPro" id="IPR006879">
    <property type="entry name" value="YdjC-like"/>
</dbReference>
<dbReference type="InterPro" id="IPR022948">
    <property type="entry name" value="COD_ChbG_bac"/>
</dbReference>
<keyword evidence="3 6" id="KW-0378">Hydrolase</keyword>
<dbReference type="NCBIfam" id="NF002559">
    <property type="entry name" value="PRK02134.1"/>
    <property type="match status" value="1"/>
</dbReference>
<comment type="subunit">
    <text evidence="6">Homodimer.</text>
</comment>
<protein>
    <recommendedName>
        <fullName evidence="6">Carbohydrate deacetylase</fullName>
        <ecNumber evidence="6">3.5.1.-</ecNumber>
    </recommendedName>
</protein>
<dbReference type="PANTHER" id="PTHR31609">
    <property type="entry name" value="YDJC DEACETYLASE FAMILY MEMBER"/>
    <property type="match status" value="1"/>
</dbReference>
<feature type="binding site" evidence="6">
    <location>
        <position position="123"/>
    </location>
    <ligand>
        <name>Mg(2+)</name>
        <dbReference type="ChEBI" id="CHEBI:18420"/>
    </ligand>
</feature>
<gene>
    <name evidence="7" type="ORF">C12CBH8_07390</name>
</gene>
<evidence type="ECO:0000256" key="4">
    <source>
        <dbReference type="ARBA" id="ARBA00022842"/>
    </source>
</evidence>
<evidence type="ECO:0000256" key="6">
    <source>
        <dbReference type="HAMAP-Rule" id="MF_01246"/>
    </source>
</evidence>
<dbReference type="HAMAP" id="MF_01246">
    <property type="entry name" value="COD"/>
    <property type="match status" value="1"/>
</dbReference>
<dbReference type="Pfam" id="PF04794">
    <property type="entry name" value="YdjC"/>
    <property type="match status" value="1"/>
</dbReference>
<dbReference type="GO" id="GO:0016811">
    <property type="term" value="F:hydrolase activity, acting on carbon-nitrogen (but not peptide) bonds, in linear amides"/>
    <property type="evidence" value="ECO:0007669"/>
    <property type="project" value="UniProtKB-UniRule"/>
</dbReference>
<dbReference type="Gene3D" id="3.20.20.370">
    <property type="entry name" value="Glycoside hydrolase/deacetylase"/>
    <property type="match status" value="1"/>
</dbReference>
<dbReference type="EC" id="3.5.1.-" evidence="6"/>
<name>A0A7I8D002_9FIRM</name>
<dbReference type="GO" id="GO:0019213">
    <property type="term" value="F:deacetylase activity"/>
    <property type="evidence" value="ECO:0007669"/>
    <property type="project" value="TreeGrafter"/>
</dbReference>
<dbReference type="GO" id="GO:0000272">
    <property type="term" value="P:polysaccharide catabolic process"/>
    <property type="evidence" value="ECO:0007669"/>
    <property type="project" value="InterPro"/>
</dbReference>
<comment type="function">
    <text evidence="6">Probably catalyzes the deacetylation of acetylated carbohydrates an important step in the degradation of oligosaccharides.</text>
</comment>
<dbReference type="KEGG" id="sman:C12CBH8_07390"/>
<dbReference type="Proteomes" id="UP000593890">
    <property type="component" value="Chromosome"/>
</dbReference>
<evidence type="ECO:0000256" key="2">
    <source>
        <dbReference type="ARBA" id="ARBA00022723"/>
    </source>
</evidence>
<reference evidence="8" key="1">
    <citation type="submission" date="2020-07" db="EMBL/GenBank/DDBJ databases">
        <title>Complete genome sequencing of Clostridia bacterium strain 12CBH8.</title>
        <authorList>
            <person name="Sakamoto M."/>
            <person name="Murakami T."/>
            <person name="Mori H."/>
        </authorList>
    </citation>
    <scope>NUCLEOTIDE SEQUENCE [LARGE SCALE GENOMIC DNA]</scope>
    <source>
        <strain evidence="8">12CBH8</strain>
    </source>
</reference>
<dbReference type="EMBL" id="AP023321">
    <property type="protein sequence ID" value="BCI60100.1"/>
    <property type="molecule type" value="Genomic_DNA"/>
</dbReference>
<organism evidence="7 8">
    <name type="scientific">Solibaculum mannosilyticum</name>
    <dbReference type="NCBI Taxonomy" id="2780922"/>
    <lineage>
        <taxon>Bacteria</taxon>
        <taxon>Bacillati</taxon>
        <taxon>Bacillota</taxon>
        <taxon>Clostridia</taxon>
        <taxon>Eubacteriales</taxon>
        <taxon>Oscillospiraceae</taxon>
        <taxon>Solibaculum</taxon>
    </lineage>
</organism>
<dbReference type="AlphaFoldDB" id="A0A7I8D002"/>
<dbReference type="InterPro" id="IPR011330">
    <property type="entry name" value="Glyco_hydro/deAcase_b/a-brl"/>
</dbReference>
<comment type="cofactor">
    <cofactor evidence="1 6">
        <name>Mg(2+)</name>
        <dbReference type="ChEBI" id="CHEBI:18420"/>
    </cofactor>
</comment>
<evidence type="ECO:0000313" key="7">
    <source>
        <dbReference type="EMBL" id="BCI60100.1"/>
    </source>
</evidence>
<dbReference type="RefSeq" id="WP_215533581.1">
    <property type="nucleotide sequence ID" value="NZ_AP023321.1"/>
</dbReference>
<evidence type="ECO:0000313" key="8">
    <source>
        <dbReference type="Proteomes" id="UP000593890"/>
    </source>
</evidence>
<keyword evidence="5 6" id="KW-0119">Carbohydrate metabolism</keyword>
<comment type="similarity">
    <text evidence="6">Belongs to the YdjC deacetylase family.</text>
</comment>
<evidence type="ECO:0000256" key="3">
    <source>
        <dbReference type="ARBA" id="ARBA00022801"/>
    </source>
</evidence>
<proteinExistence type="inferred from homology"/>
<accession>A0A7I8D002</accession>
<keyword evidence="8" id="KW-1185">Reference proteome</keyword>
<keyword evidence="2 6" id="KW-0479">Metal-binding</keyword>
<dbReference type="SUPFAM" id="SSF88713">
    <property type="entry name" value="Glycoside hydrolase/deacetylase"/>
    <property type="match status" value="1"/>
</dbReference>
<dbReference type="GO" id="GO:0046872">
    <property type="term" value="F:metal ion binding"/>
    <property type="evidence" value="ECO:0007669"/>
    <property type="project" value="UniProtKB-KW"/>
</dbReference>